<dbReference type="EMBL" id="CACVAP010000061">
    <property type="protein sequence ID" value="CAA6811050.1"/>
    <property type="molecule type" value="Genomic_DNA"/>
</dbReference>
<keyword evidence="1" id="KW-0732">Signal</keyword>
<gene>
    <name evidence="2" type="ORF">HELGO_WM5260</name>
</gene>
<feature type="chain" id="PRO_5028485578" description="Lipoprotein" evidence="1">
    <location>
        <begin position="28"/>
        <end position="207"/>
    </location>
</feature>
<dbReference type="AlphaFoldDB" id="A0A6S6T6J5"/>
<proteinExistence type="predicted"/>
<name>A0A6S6T6J5_9BACT</name>
<sequence length="207" mass="23209">MKTLTKVSILFTSILILLLQGCGNSSSSSKNYNTTLGESVAIGTTDENPVTLPNTNMVKSISQEISAILKSNVTNYNKNEAIDFSKETNYCDISGLKESYNSEDVSKISSNQNYENCQEDENLQHGKINIDYSQLDTEGKYPMNLDLSIEEDYTYNSTNLKKDLIVNSSIIYNSKKEVQQIQLKINGLLNYNGTNYSLQNITQTIDY</sequence>
<accession>A0A6S6T6J5</accession>
<feature type="signal peptide" evidence="1">
    <location>
        <begin position="1"/>
        <end position="27"/>
    </location>
</feature>
<reference evidence="2" key="1">
    <citation type="submission" date="2020-01" db="EMBL/GenBank/DDBJ databases">
        <authorList>
            <person name="Meier V. D."/>
            <person name="Meier V D."/>
        </authorList>
    </citation>
    <scope>NUCLEOTIDE SEQUENCE</scope>
    <source>
        <strain evidence="2">HLG_WM_MAG_06</strain>
    </source>
</reference>
<protein>
    <recommendedName>
        <fullName evidence="3">Lipoprotein</fullName>
    </recommendedName>
</protein>
<dbReference type="PROSITE" id="PS51257">
    <property type="entry name" value="PROKAR_LIPOPROTEIN"/>
    <property type="match status" value="1"/>
</dbReference>
<evidence type="ECO:0000313" key="2">
    <source>
        <dbReference type="EMBL" id="CAA6811050.1"/>
    </source>
</evidence>
<evidence type="ECO:0008006" key="3">
    <source>
        <dbReference type="Google" id="ProtNLM"/>
    </source>
</evidence>
<evidence type="ECO:0000256" key="1">
    <source>
        <dbReference type="SAM" id="SignalP"/>
    </source>
</evidence>
<organism evidence="2">
    <name type="scientific">uncultured Sulfurovum sp</name>
    <dbReference type="NCBI Taxonomy" id="269237"/>
    <lineage>
        <taxon>Bacteria</taxon>
        <taxon>Pseudomonadati</taxon>
        <taxon>Campylobacterota</taxon>
        <taxon>Epsilonproteobacteria</taxon>
        <taxon>Campylobacterales</taxon>
        <taxon>Sulfurovaceae</taxon>
        <taxon>Sulfurovum</taxon>
        <taxon>environmental samples</taxon>
    </lineage>
</organism>